<organism evidence="7 8">
    <name type="scientific">Rufibacter roseus</name>
    <dbReference type="NCBI Taxonomy" id="1567108"/>
    <lineage>
        <taxon>Bacteria</taxon>
        <taxon>Pseudomonadati</taxon>
        <taxon>Bacteroidota</taxon>
        <taxon>Cytophagia</taxon>
        <taxon>Cytophagales</taxon>
        <taxon>Hymenobacteraceae</taxon>
        <taxon>Rufibacter</taxon>
    </lineage>
</organism>
<dbReference type="EC" id="2.5.1.-" evidence="7"/>
<dbReference type="SFLD" id="SFLDG01017">
    <property type="entry name" value="Polyprenyl_Transferase_Like"/>
    <property type="match status" value="1"/>
</dbReference>
<dbReference type="Proteomes" id="UP001596405">
    <property type="component" value="Unassembled WGS sequence"/>
</dbReference>
<protein>
    <submittedName>
        <fullName evidence="7">Polyprenyl synthetase family protein</fullName>
        <ecNumber evidence="7">2.5.1.-</ecNumber>
    </submittedName>
</protein>
<name>A0ABW2DIY2_9BACT</name>
<dbReference type="InterPro" id="IPR033749">
    <property type="entry name" value="Polyprenyl_synt_CS"/>
</dbReference>
<keyword evidence="4" id="KW-0479">Metal-binding</keyword>
<accession>A0ABW2DIY2</accession>
<dbReference type="PANTHER" id="PTHR12001">
    <property type="entry name" value="GERANYLGERANYL PYROPHOSPHATE SYNTHASE"/>
    <property type="match status" value="1"/>
</dbReference>
<dbReference type="SUPFAM" id="SSF48576">
    <property type="entry name" value="Terpenoid synthases"/>
    <property type="match status" value="1"/>
</dbReference>
<comment type="caution">
    <text evidence="7">The sequence shown here is derived from an EMBL/GenBank/DDBJ whole genome shotgun (WGS) entry which is preliminary data.</text>
</comment>
<comment type="similarity">
    <text evidence="2 6">Belongs to the FPP/GGPP synthase family.</text>
</comment>
<dbReference type="InterPro" id="IPR000092">
    <property type="entry name" value="Polyprenyl_synt"/>
</dbReference>
<keyword evidence="5" id="KW-0460">Magnesium</keyword>
<evidence type="ECO:0000256" key="4">
    <source>
        <dbReference type="ARBA" id="ARBA00022723"/>
    </source>
</evidence>
<keyword evidence="3 6" id="KW-0808">Transferase</keyword>
<evidence type="ECO:0000256" key="2">
    <source>
        <dbReference type="ARBA" id="ARBA00006706"/>
    </source>
</evidence>
<dbReference type="CDD" id="cd00685">
    <property type="entry name" value="Trans_IPPS_HT"/>
    <property type="match status" value="1"/>
</dbReference>
<dbReference type="InterPro" id="IPR008949">
    <property type="entry name" value="Isoprenoid_synthase_dom_sf"/>
</dbReference>
<keyword evidence="8" id="KW-1185">Reference proteome</keyword>
<evidence type="ECO:0000313" key="7">
    <source>
        <dbReference type="EMBL" id="MFC6996567.1"/>
    </source>
</evidence>
<evidence type="ECO:0000256" key="5">
    <source>
        <dbReference type="ARBA" id="ARBA00022842"/>
    </source>
</evidence>
<dbReference type="Pfam" id="PF00348">
    <property type="entry name" value="polyprenyl_synt"/>
    <property type="match status" value="1"/>
</dbReference>
<sequence length="324" mass="36700">MDISQFSERINQTLSTLSYGESPDKLYAPIRYMMSLGGKRVRPVLTLLGAYLFNDDVEKAVMPAVGVEVFHNFTLMHDDIMDQAPLRRGQVTVHEKWNTSTAILSGDVMLVRAYEFFLGIEPEKLPKALQLFSTCAAQVCEGQQLDMEFESRQDVQIEEYLNMIKLKTAVLLGFSLELGALLNDATPEDAQHLKEFGINMGIAFQLRDDLLDVYGDQSKFGKRVGGDILSDKKTYLLLTALERASATQRKELEQWQGLLEPEQTDKKVEAVKAIYDELDIQGLTQNQINHYFQRGLHHLNEVNALNSKKDLLRGLAIQLIERDS</sequence>
<dbReference type="EMBL" id="JBHSYQ010000003">
    <property type="protein sequence ID" value="MFC6996567.1"/>
    <property type="molecule type" value="Genomic_DNA"/>
</dbReference>
<dbReference type="PROSITE" id="PS00444">
    <property type="entry name" value="POLYPRENYL_SYNTHASE_2"/>
    <property type="match status" value="1"/>
</dbReference>
<dbReference type="Gene3D" id="1.10.600.10">
    <property type="entry name" value="Farnesyl Diphosphate Synthase"/>
    <property type="match status" value="1"/>
</dbReference>
<evidence type="ECO:0000256" key="3">
    <source>
        <dbReference type="ARBA" id="ARBA00022679"/>
    </source>
</evidence>
<dbReference type="RefSeq" id="WP_066622509.1">
    <property type="nucleotide sequence ID" value="NZ_JBHSYQ010000003.1"/>
</dbReference>
<gene>
    <name evidence="7" type="ORF">ACFQHR_02970</name>
</gene>
<proteinExistence type="inferred from homology"/>
<dbReference type="PANTHER" id="PTHR12001:SF85">
    <property type="entry name" value="SHORT CHAIN ISOPRENYL DIPHOSPHATE SYNTHASE"/>
    <property type="match status" value="1"/>
</dbReference>
<reference evidence="8" key="1">
    <citation type="journal article" date="2019" name="Int. J. Syst. Evol. Microbiol.">
        <title>The Global Catalogue of Microorganisms (GCM) 10K type strain sequencing project: providing services to taxonomists for standard genome sequencing and annotation.</title>
        <authorList>
            <consortium name="The Broad Institute Genomics Platform"/>
            <consortium name="The Broad Institute Genome Sequencing Center for Infectious Disease"/>
            <person name="Wu L."/>
            <person name="Ma J."/>
        </authorList>
    </citation>
    <scope>NUCLEOTIDE SEQUENCE [LARGE SCALE GENOMIC DNA]</scope>
    <source>
        <strain evidence="8">CGMCC 4.7393</strain>
    </source>
</reference>
<dbReference type="SFLD" id="SFLDS00005">
    <property type="entry name" value="Isoprenoid_Synthase_Type_I"/>
    <property type="match status" value="1"/>
</dbReference>
<evidence type="ECO:0000313" key="8">
    <source>
        <dbReference type="Proteomes" id="UP001596405"/>
    </source>
</evidence>
<comment type="cofactor">
    <cofactor evidence="1">
        <name>Mg(2+)</name>
        <dbReference type="ChEBI" id="CHEBI:18420"/>
    </cofactor>
</comment>
<dbReference type="GO" id="GO:0016740">
    <property type="term" value="F:transferase activity"/>
    <property type="evidence" value="ECO:0007669"/>
    <property type="project" value="UniProtKB-KW"/>
</dbReference>
<evidence type="ECO:0000256" key="6">
    <source>
        <dbReference type="RuleBase" id="RU004466"/>
    </source>
</evidence>
<evidence type="ECO:0000256" key="1">
    <source>
        <dbReference type="ARBA" id="ARBA00001946"/>
    </source>
</evidence>
<dbReference type="PROSITE" id="PS00723">
    <property type="entry name" value="POLYPRENYL_SYNTHASE_1"/>
    <property type="match status" value="1"/>
</dbReference>